<evidence type="ECO:0000256" key="3">
    <source>
        <dbReference type="ARBA" id="ARBA00022448"/>
    </source>
</evidence>
<accession>A0A7J7HX41</accession>
<feature type="transmembrane region" description="Helical" evidence="8">
    <location>
        <begin position="159"/>
        <end position="183"/>
    </location>
</feature>
<dbReference type="GO" id="GO:0016020">
    <property type="term" value="C:membrane"/>
    <property type="evidence" value="ECO:0007669"/>
    <property type="project" value="UniProtKB-SubCell"/>
</dbReference>
<evidence type="ECO:0000256" key="2">
    <source>
        <dbReference type="ARBA" id="ARBA00007015"/>
    </source>
</evidence>
<protein>
    <submittedName>
        <fullName evidence="9">Uncharacterized protein</fullName>
    </submittedName>
</protein>
<evidence type="ECO:0000256" key="4">
    <source>
        <dbReference type="ARBA" id="ARBA00022692"/>
    </source>
</evidence>
<dbReference type="Pfam" id="PF03092">
    <property type="entry name" value="BT1"/>
    <property type="match status" value="1"/>
</dbReference>
<dbReference type="PANTHER" id="PTHR31585">
    <property type="entry name" value="FOLATE-BIOPTERIN TRANSPORTER 1, CHLOROPLASTIC"/>
    <property type="match status" value="1"/>
</dbReference>
<sequence length="263" mass="30249">MFDTYDHNYLSLEKLGGAMKGMYKTIKFPQVWKPSLYMYMSLALSISTHEGQFYWYTNPKAGPAFTQEFIGIIYAIGALASIVGVLIYHKILKDFPFRNLIFFAQLLYGLSGMLDLIFIFRWNSYLGIPDYLFVVMEECVSRIITRIRWMPMIVLSTRLCPLGIEGTFFALLMCIDSFGSLSSKWGGGMILRLFHVTRTDFRNLWLVVFIRNILRLATLAFIFLIPKVDRSETLIPSDILMKATIIESVDDVGIQLVTVHENK</sequence>
<comment type="subcellular location">
    <subcellularLocation>
        <location evidence="1">Membrane</location>
        <topology evidence="1">Multi-pass membrane protein</topology>
    </subcellularLocation>
</comment>
<feature type="transmembrane region" description="Helical" evidence="8">
    <location>
        <begin position="203"/>
        <end position="225"/>
    </location>
</feature>
<reference evidence="10" key="1">
    <citation type="journal article" date="2020" name="Nat. Commun.">
        <title>Genome assembly of wild tea tree DASZ reveals pedigree and selection history of tea varieties.</title>
        <authorList>
            <person name="Zhang W."/>
            <person name="Zhang Y."/>
            <person name="Qiu H."/>
            <person name="Guo Y."/>
            <person name="Wan H."/>
            <person name="Zhang X."/>
            <person name="Scossa F."/>
            <person name="Alseekh S."/>
            <person name="Zhang Q."/>
            <person name="Wang P."/>
            <person name="Xu L."/>
            <person name="Schmidt M.H."/>
            <person name="Jia X."/>
            <person name="Li D."/>
            <person name="Zhu A."/>
            <person name="Guo F."/>
            <person name="Chen W."/>
            <person name="Ni D."/>
            <person name="Usadel B."/>
            <person name="Fernie A.R."/>
            <person name="Wen W."/>
        </authorList>
    </citation>
    <scope>NUCLEOTIDE SEQUENCE [LARGE SCALE GENOMIC DNA]</scope>
    <source>
        <strain evidence="10">cv. G240</strain>
    </source>
</reference>
<dbReference type="Gene3D" id="1.20.1250.20">
    <property type="entry name" value="MFS general substrate transporter like domains"/>
    <property type="match status" value="1"/>
</dbReference>
<feature type="transmembrane region" description="Helical" evidence="8">
    <location>
        <begin position="69"/>
        <end position="88"/>
    </location>
</feature>
<keyword evidence="6 8" id="KW-0472">Membrane</keyword>
<evidence type="ECO:0000313" key="9">
    <source>
        <dbReference type="EMBL" id="KAF5957420.1"/>
    </source>
</evidence>
<dbReference type="AlphaFoldDB" id="A0A7J7HX41"/>
<dbReference type="InterPro" id="IPR039309">
    <property type="entry name" value="BT1"/>
</dbReference>
<reference evidence="9 10" key="2">
    <citation type="submission" date="2020-07" db="EMBL/GenBank/DDBJ databases">
        <title>Genome assembly of wild tea tree DASZ reveals pedigree and selection history of tea varieties.</title>
        <authorList>
            <person name="Zhang W."/>
        </authorList>
    </citation>
    <scope>NUCLEOTIDE SEQUENCE [LARGE SCALE GENOMIC DNA]</scope>
    <source>
        <strain evidence="10">cv. G240</strain>
        <tissue evidence="9">Leaf</tissue>
    </source>
</reference>
<proteinExistence type="inferred from homology"/>
<comment type="similarity">
    <text evidence="7">Belongs to the major facilitator superfamily. Phosphate:H(+) symporter (TC 2.A.1.9) family.</text>
</comment>
<keyword evidence="10" id="KW-1185">Reference proteome</keyword>
<organism evidence="9 10">
    <name type="scientific">Camellia sinensis</name>
    <name type="common">Tea plant</name>
    <name type="synonym">Thea sinensis</name>
    <dbReference type="NCBI Taxonomy" id="4442"/>
    <lineage>
        <taxon>Eukaryota</taxon>
        <taxon>Viridiplantae</taxon>
        <taxon>Streptophyta</taxon>
        <taxon>Embryophyta</taxon>
        <taxon>Tracheophyta</taxon>
        <taxon>Spermatophyta</taxon>
        <taxon>Magnoliopsida</taxon>
        <taxon>eudicotyledons</taxon>
        <taxon>Gunneridae</taxon>
        <taxon>Pentapetalae</taxon>
        <taxon>asterids</taxon>
        <taxon>Ericales</taxon>
        <taxon>Theaceae</taxon>
        <taxon>Camellia</taxon>
    </lineage>
</organism>
<gene>
    <name evidence="9" type="ORF">HYC85_004645</name>
</gene>
<evidence type="ECO:0000256" key="5">
    <source>
        <dbReference type="ARBA" id="ARBA00022989"/>
    </source>
</evidence>
<dbReference type="EMBL" id="JACBKZ010000002">
    <property type="protein sequence ID" value="KAF5957420.1"/>
    <property type="molecule type" value="Genomic_DNA"/>
</dbReference>
<evidence type="ECO:0000256" key="7">
    <source>
        <dbReference type="ARBA" id="ARBA00044504"/>
    </source>
</evidence>
<dbReference type="PANTHER" id="PTHR31585:SF44">
    <property type="entry name" value="FOLATE-BIOPTERIN TRANSPORTER 6-RELATED"/>
    <property type="match status" value="1"/>
</dbReference>
<comment type="caution">
    <text evidence="9">The sequence shown here is derived from an EMBL/GenBank/DDBJ whole genome shotgun (WGS) entry which is preliminary data.</text>
</comment>
<dbReference type="InterPro" id="IPR036259">
    <property type="entry name" value="MFS_trans_sf"/>
</dbReference>
<keyword evidence="4 8" id="KW-0812">Transmembrane</keyword>
<feature type="transmembrane region" description="Helical" evidence="8">
    <location>
        <begin position="100"/>
        <end position="122"/>
    </location>
</feature>
<evidence type="ECO:0000256" key="6">
    <source>
        <dbReference type="ARBA" id="ARBA00023136"/>
    </source>
</evidence>
<name>A0A7J7HX41_CAMSI</name>
<evidence type="ECO:0000256" key="1">
    <source>
        <dbReference type="ARBA" id="ARBA00004141"/>
    </source>
</evidence>
<keyword evidence="5 8" id="KW-1133">Transmembrane helix</keyword>
<dbReference type="Proteomes" id="UP000593564">
    <property type="component" value="Unassembled WGS sequence"/>
</dbReference>
<evidence type="ECO:0000313" key="10">
    <source>
        <dbReference type="Proteomes" id="UP000593564"/>
    </source>
</evidence>
<comment type="similarity">
    <text evidence="2">Belongs to the major facilitator superfamily. Folate-biopterin transporter (TC 2.A.71) family.</text>
</comment>
<dbReference type="SUPFAM" id="SSF103473">
    <property type="entry name" value="MFS general substrate transporter"/>
    <property type="match status" value="1"/>
</dbReference>
<keyword evidence="3" id="KW-0813">Transport</keyword>
<evidence type="ECO:0000256" key="8">
    <source>
        <dbReference type="SAM" id="Phobius"/>
    </source>
</evidence>